<dbReference type="Gene3D" id="2.60.120.200">
    <property type="match status" value="1"/>
</dbReference>
<dbReference type="Proteomes" id="UP000780801">
    <property type="component" value="Unassembled WGS sequence"/>
</dbReference>
<dbReference type="EMBL" id="JAABOA010000423">
    <property type="protein sequence ID" value="KAF9584403.1"/>
    <property type="molecule type" value="Genomic_DNA"/>
</dbReference>
<name>A0A9P6FYZ0_9FUNG</name>
<feature type="domain" description="GH16" evidence="1">
    <location>
        <begin position="1"/>
        <end position="191"/>
    </location>
</feature>
<dbReference type="GO" id="GO:0004553">
    <property type="term" value="F:hydrolase activity, hydrolyzing O-glycosyl compounds"/>
    <property type="evidence" value="ECO:0007669"/>
    <property type="project" value="InterPro"/>
</dbReference>
<proteinExistence type="predicted"/>
<protein>
    <recommendedName>
        <fullName evidence="1">GH16 domain-containing protein</fullName>
    </recommendedName>
</protein>
<reference evidence="2" key="1">
    <citation type="journal article" date="2020" name="Fungal Divers.">
        <title>Resolving the Mortierellaceae phylogeny through synthesis of multi-gene phylogenetics and phylogenomics.</title>
        <authorList>
            <person name="Vandepol N."/>
            <person name="Liber J."/>
            <person name="Desiro A."/>
            <person name="Na H."/>
            <person name="Kennedy M."/>
            <person name="Barry K."/>
            <person name="Grigoriev I.V."/>
            <person name="Miller A.N."/>
            <person name="O'Donnell K."/>
            <person name="Stajich J.E."/>
            <person name="Bonito G."/>
        </authorList>
    </citation>
    <scope>NUCLEOTIDE SEQUENCE</scope>
    <source>
        <strain evidence="2">KOD1015</strain>
    </source>
</reference>
<keyword evidence="3" id="KW-1185">Reference proteome</keyword>
<dbReference type="PROSITE" id="PS51762">
    <property type="entry name" value="GH16_2"/>
    <property type="match status" value="1"/>
</dbReference>
<organism evidence="2 3">
    <name type="scientific">Lunasporangiospora selenospora</name>
    <dbReference type="NCBI Taxonomy" id="979761"/>
    <lineage>
        <taxon>Eukaryota</taxon>
        <taxon>Fungi</taxon>
        <taxon>Fungi incertae sedis</taxon>
        <taxon>Mucoromycota</taxon>
        <taxon>Mortierellomycotina</taxon>
        <taxon>Mortierellomycetes</taxon>
        <taxon>Mortierellales</taxon>
        <taxon>Mortierellaceae</taxon>
        <taxon>Lunasporangiospora</taxon>
    </lineage>
</organism>
<sequence>MSGSTGPGIVTAVLLSNPAMGEEISFELTGKDPKKVITNYYLRVPIPDHDHDHTSERSHQNKHLHLEPSQQHHRHHNFHRHAHTKLLSHEEIHDLKHDSTQHELIYKIEWTDQMIRWSVDGKILRTVYAKDTPRSILSTGSSGLPTNAMQLQLTIWDAGYLPDVSEWAGGKTDYGEADTNEYVATVDSVEINCRDSKEGRKSWPGPDAMRRLKIAATRDKKLEKLARMSSVGDHGVVTSVKEFFEVALLSLIKWTFVLLSIVCGAAYLTEPKVNSLRPVRTSGLTTVQMSS</sequence>
<dbReference type="InterPro" id="IPR013320">
    <property type="entry name" value="ConA-like_dom_sf"/>
</dbReference>
<comment type="caution">
    <text evidence="2">The sequence shown here is derived from an EMBL/GenBank/DDBJ whole genome shotgun (WGS) entry which is preliminary data.</text>
</comment>
<accession>A0A9P6FYZ0</accession>
<gene>
    <name evidence="2" type="ORF">BGW38_006599</name>
</gene>
<dbReference type="InterPro" id="IPR000757">
    <property type="entry name" value="Beta-glucanase-like"/>
</dbReference>
<dbReference type="GO" id="GO:0005975">
    <property type="term" value="P:carbohydrate metabolic process"/>
    <property type="evidence" value="ECO:0007669"/>
    <property type="project" value="InterPro"/>
</dbReference>
<evidence type="ECO:0000259" key="1">
    <source>
        <dbReference type="PROSITE" id="PS51762"/>
    </source>
</evidence>
<dbReference type="SUPFAM" id="SSF49899">
    <property type="entry name" value="Concanavalin A-like lectins/glucanases"/>
    <property type="match status" value="1"/>
</dbReference>
<evidence type="ECO:0000313" key="3">
    <source>
        <dbReference type="Proteomes" id="UP000780801"/>
    </source>
</evidence>
<dbReference type="Pfam" id="PF00722">
    <property type="entry name" value="Glyco_hydro_16"/>
    <property type="match status" value="2"/>
</dbReference>
<evidence type="ECO:0000313" key="2">
    <source>
        <dbReference type="EMBL" id="KAF9584403.1"/>
    </source>
</evidence>
<dbReference type="OrthoDB" id="4781at2759"/>
<dbReference type="AlphaFoldDB" id="A0A9P6FYZ0"/>